<keyword evidence="1" id="KW-0472">Membrane</keyword>
<proteinExistence type="predicted"/>
<feature type="transmembrane region" description="Helical" evidence="1">
    <location>
        <begin position="121"/>
        <end position="140"/>
    </location>
</feature>
<keyword evidence="1" id="KW-0812">Transmembrane</keyword>
<accession>A0A8J5UNC7</accession>
<name>A0A8J5UNC7_FUSOX</name>
<sequence>MRYTEILGLAMSNVAAAQFSATRLTDTTTSAIKISTPTISTKALDAAGENNDNLYAEACFSASFFGLYDKKYYCGSDLELLTSPLVGAEQCGIACPGDADVSCSGLAAGSRFMRRQVDPRVLLSVYVAVGVSVGETGIIVKTDFAIDP</sequence>
<organism evidence="2 3">
    <name type="scientific">Fusarium oxysporum f. sp. raphani</name>
    <dbReference type="NCBI Taxonomy" id="96318"/>
    <lineage>
        <taxon>Eukaryota</taxon>
        <taxon>Fungi</taxon>
        <taxon>Dikarya</taxon>
        <taxon>Ascomycota</taxon>
        <taxon>Pezizomycotina</taxon>
        <taxon>Sordariomycetes</taxon>
        <taxon>Hypocreomycetidae</taxon>
        <taxon>Hypocreales</taxon>
        <taxon>Nectriaceae</taxon>
        <taxon>Fusarium</taxon>
        <taxon>Fusarium oxysporum species complex</taxon>
    </lineage>
</organism>
<evidence type="ECO:0000313" key="3">
    <source>
        <dbReference type="Proteomes" id="UP000693942"/>
    </source>
</evidence>
<dbReference type="EMBL" id="JAELUR010000004">
    <property type="protein sequence ID" value="KAG7432951.1"/>
    <property type="molecule type" value="Genomic_DNA"/>
</dbReference>
<gene>
    <name evidence="2" type="ORF">Forpi1262_v007027</name>
</gene>
<protein>
    <recommendedName>
        <fullName evidence="4">WSC domain-containing protein</fullName>
    </recommendedName>
</protein>
<evidence type="ECO:0000256" key="1">
    <source>
        <dbReference type="SAM" id="Phobius"/>
    </source>
</evidence>
<reference evidence="2" key="1">
    <citation type="submission" date="2021-04" db="EMBL/GenBank/DDBJ databases">
        <title>First draft genome resource for Brassicaceae pathogens Fusarium oxysporum f. sp. raphani and Fusarium oxysporum f. sp. rapae.</title>
        <authorList>
            <person name="Asai S."/>
        </authorList>
    </citation>
    <scope>NUCLEOTIDE SEQUENCE</scope>
    <source>
        <strain evidence="2">Tf1262</strain>
    </source>
</reference>
<dbReference type="Proteomes" id="UP000693942">
    <property type="component" value="Unassembled WGS sequence"/>
</dbReference>
<evidence type="ECO:0008006" key="4">
    <source>
        <dbReference type="Google" id="ProtNLM"/>
    </source>
</evidence>
<keyword evidence="1" id="KW-1133">Transmembrane helix</keyword>
<evidence type="ECO:0000313" key="2">
    <source>
        <dbReference type="EMBL" id="KAG7432951.1"/>
    </source>
</evidence>
<dbReference type="AlphaFoldDB" id="A0A8J5UNC7"/>
<comment type="caution">
    <text evidence="2">The sequence shown here is derived from an EMBL/GenBank/DDBJ whole genome shotgun (WGS) entry which is preliminary data.</text>
</comment>